<comment type="caution">
    <text evidence="1">The sequence shown here is derived from an EMBL/GenBank/DDBJ whole genome shotgun (WGS) entry which is preliminary data.</text>
</comment>
<protein>
    <submittedName>
        <fullName evidence="1">Uncharacterized protein</fullName>
    </submittedName>
</protein>
<name>A0AA38ZW23_VITRO</name>
<accession>A0AA38ZW23</accession>
<reference evidence="1 2" key="1">
    <citation type="journal article" date="2023" name="BMC Biotechnol.">
        <title>Vitis rotundifolia cv Carlos genome sequencing.</title>
        <authorList>
            <person name="Huff M."/>
            <person name="Hulse-Kemp A."/>
            <person name="Scheffler B."/>
            <person name="Youngblood R."/>
            <person name="Simpson S."/>
            <person name="Babiker E."/>
            <person name="Staton M."/>
        </authorList>
    </citation>
    <scope>NUCLEOTIDE SEQUENCE [LARGE SCALE GENOMIC DNA]</scope>
    <source>
        <tissue evidence="1">Leaf</tissue>
    </source>
</reference>
<proteinExistence type="predicted"/>
<gene>
    <name evidence="1" type="ORF">PVL29_011046</name>
</gene>
<keyword evidence="2" id="KW-1185">Reference proteome</keyword>
<evidence type="ECO:0000313" key="2">
    <source>
        <dbReference type="Proteomes" id="UP001168098"/>
    </source>
</evidence>
<sequence>MATHIIGDTVEKTFRAGGWIDEANVYKETSNAHAKMQCAWKPYRLCKVAVPTESYEAPGLTS</sequence>
<evidence type="ECO:0000313" key="1">
    <source>
        <dbReference type="EMBL" id="KAJ9695877.1"/>
    </source>
</evidence>
<organism evidence="1 2">
    <name type="scientific">Vitis rotundifolia</name>
    <name type="common">Muscadine grape</name>
    <dbReference type="NCBI Taxonomy" id="103349"/>
    <lineage>
        <taxon>Eukaryota</taxon>
        <taxon>Viridiplantae</taxon>
        <taxon>Streptophyta</taxon>
        <taxon>Embryophyta</taxon>
        <taxon>Tracheophyta</taxon>
        <taxon>Spermatophyta</taxon>
        <taxon>Magnoliopsida</taxon>
        <taxon>eudicotyledons</taxon>
        <taxon>Gunneridae</taxon>
        <taxon>Pentapetalae</taxon>
        <taxon>rosids</taxon>
        <taxon>Vitales</taxon>
        <taxon>Vitaceae</taxon>
        <taxon>Viteae</taxon>
        <taxon>Vitis</taxon>
    </lineage>
</organism>
<dbReference type="Proteomes" id="UP001168098">
    <property type="component" value="Unassembled WGS sequence"/>
</dbReference>
<dbReference type="AlphaFoldDB" id="A0AA38ZW23"/>
<dbReference type="EMBL" id="JARBHA010000008">
    <property type="protein sequence ID" value="KAJ9695877.1"/>
    <property type="molecule type" value="Genomic_DNA"/>
</dbReference>